<proteinExistence type="predicted"/>
<organism evidence="1 2">
    <name type="scientific">Dictyobacter kobayashii</name>
    <dbReference type="NCBI Taxonomy" id="2014872"/>
    <lineage>
        <taxon>Bacteria</taxon>
        <taxon>Bacillati</taxon>
        <taxon>Chloroflexota</taxon>
        <taxon>Ktedonobacteria</taxon>
        <taxon>Ktedonobacterales</taxon>
        <taxon>Dictyobacteraceae</taxon>
        <taxon>Dictyobacter</taxon>
    </lineage>
</organism>
<evidence type="ECO:0000313" key="2">
    <source>
        <dbReference type="Proteomes" id="UP000287188"/>
    </source>
</evidence>
<dbReference type="AlphaFoldDB" id="A0A402AW15"/>
<reference evidence="2" key="1">
    <citation type="submission" date="2018-12" db="EMBL/GenBank/DDBJ databases">
        <title>Tengunoibacter tsumagoiensis gen. nov., sp. nov., Dictyobacter kobayashii sp. nov., D. alpinus sp. nov., and D. joshuensis sp. nov. and description of Dictyobacteraceae fam. nov. within the order Ktedonobacterales isolated from Tengu-no-mugimeshi.</title>
        <authorList>
            <person name="Wang C.M."/>
            <person name="Zheng Y."/>
            <person name="Sakai Y."/>
            <person name="Toyoda A."/>
            <person name="Minakuchi Y."/>
            <person name="Abe K."/>
            <person name="Yokota A."/>
            <person name="Yabe S."/>
        </authorList>
    </citation>
    <scope>NUCLEOTIDE SEQUENCE [LARGE SCALE GENOMIC DNA]</scope>
    <source>
        <strain evidence="2">Uno11</strain>
    </source>
</reference>
<evidence type="ECO:0000313" key="1">
    <source>
        <dbReference type="EMBL" id="GCE23255.1"/>
    </source>
</evidence>
<protein>
    <submittedName>
        <fullName evidence="1">Uncharacterized protein</fullName>
    </submittedName>
</protein>
<keyword evidence="2" id="KW-1185">Reference proteome</keyword>
<dbReference type="Proteomes" id="UP000287188">
    <property type="component" value="Unassembled WGS sequence"/>
</dbReference>
<accession>A0A402AW15</accession>
<dbReference type="RefSeq" id="WP_126556724.1">
    <property type="nucleotide sequence ID" value="NZ_BIFS01000002.1"/>
</dbReference>
<gene>
    <name evidence="1" type="ORF">KDK_70550</name>
</gene>
<comment type="caution">
    <text evidence="1">The sequence shown here is derived from an EMBL/GenBank/DDBJ whole genome shotgun (WGS) entry which is preliminary data.</text>
</comment>
<name>A0A402AW15_9CHLR</name>
<dbReference type="EMBL" id="BIFS01000002">
    <property type="protein sequence ID" value="GCE23255.1"/>
    <property type="molecule type" value="Genomic_DNA"/>
</dbReference>
<sequence length="118" mass="14052">MEHGDKALDHYLSLHPTFFDVLDRFNLRQQERWTDTYSSEYVLSLELWLSTGVSDDHRRLRLVFDGVQQLRLEAGGYLTLPLAIRSLHNDQWETLRYRVIDREEEASHFIVKALKHIL</sequence>